<keyword evidence="2" id="KW-0812">Transmembrane</keyword>
<dbReference type="EMBL" id="ALBS01000002">
    <property type="protein sequence ID" value="EJT53260.1"/>
    <property type="molecule type" value="Genomic_DNA"/>
</dbReference>
<feature type="transmembrane region" description="Helical" evidence="2">
    <location>
        <begin position="228"/>
        <end position="252"/>
    </location>
</feature>
<dbReference type="VEuPathDB" id="FungiDB:A1Q1_05223"/>
<dbReference type="AlphaFoldDB" id="J8TZT6"/>
<dbReference type="PANTHER" id="PTHR42109">
    <property type="entry name" value="UNPLACED GENOMIC SCAFFOLD UM_SCAF_CONTIG_1.265, WHOLE GENOME SHOTGUN SEQUENCE"/>
    <property type="match status" value="1"/>
</dbReference>
<evidence type="ECO:0000256" key="2">
    <source>
        <dbReference type="SAM" id="Phobius"/>
    </source>
</evidence>
<dbReference type="Proteomes" id="UP000002748">
    <property type="component" value="Unassembled WGS sequence"/>
</dbReference>
<protein>
    <submittedName>
        <fullName evidence="3">Uncharacterized protein</fullName>
    </submittedName>
</protein>
<feature type="transmembrane region" description="Helical" evidence="2">
    <location>
        <begin position="272"/>
        <end position="291"/>
    </location>
</feature>
<feature type="region of interest" description="Disordered" evidence="1">
    <location>
        <begin position="320"/>
        <end position="345"/>
    </location>
</feature>
<feature type="transmembrane region" description="Helical" evidence="2">
    <location>
        <begin position="12"/>
        <end position="31"/>
    </location>
</feature>
<accession>J8TZT6</accession>
<feature type="transmembrane region" description="Helical" evidence="2">
    <location>
        <begin position="140"/>
        <end position="166"/>
    </location>
</feature>
<feature type="transmembrane region" description="Helical" evidence="2">
    <location>
        <begin position="43"/>
        <end position="66"/>
    </location>
</feature>
<feature type="transmembrane region" description="Helical" evidence="2">
    <location>
        <begin position="186"/>
        <end position="207"/>
    </location>
</feature>
<evidence type="ECO:0000313" key="3">
    <source>
        <dbReference type="EMBL" id="EJT53260.1"/>
    </source>
</evidence>
<reference evidence="3 4" key="1">
    <citation type="journal article" date="2012" name="Eukaryot. Cell">
        <title>Draft genome sequence of CBS 2479, the standard type strain of Trichosporon asahii.</title>
        <authorList>
            <person name="Yang R.Y."/>
            <person name="Li H.T."/>
            <person name="Zhu H."/>
            <person name="Zhou G.P."/>
            <person name="Wang M."/>
            <person name="Wang L."/>
        </authorList>
    </citation>
    <scope>NUCLEOTIDE SEQUENCE [LARGE SCALE GENOMIC DNA]</scope>
    <source>
        <strain evidence="4">ATCC 90039 / CBS 2479 / JCM 2466 / KCTC 7840 / NCYC 2677 / UAMH 7654</strain>
    </source>
</reference>
<dbReference type="OrthoDB" id="2560628at2759"/>
<feature type="transmembrane region" description="Helical" evidence="2">
    <location>
        <begin position="72"/>
        <end position="94"/>
    </location>
</feature>
<keyword evidence="2" id="KW-1133">Transmembrane helix</keyword>
<sequence>MAGSFTAEAGAALVFLILYVFLLSYMTFMYARKRYEWKSRYSILYLHTTIRVASQACGLAFAILAWRNIDVFVAYLILSAEGYFSLTIAAYYFLKHYEIKHFGWSRLGPADHNEGGRKRFLQALSMVAVLMPWRFWDRNLLMIVDAWLIPANAIIIAGGSIMAGLNDKSKQLDPDDYNNRLNVSKGLRTAGQAVFLALTVLFILLYINAARKGRGLKHSSERTMSKTALAIFGIVGGMLLVRGIFGVLQAAVYSLSYSNPENYDGHGMKSRFTAIEYCLAVVPEFTAAFLLNMSYWSTAREPSVELIDPEDNATEFVRTNRGGHETEYAAEDKNSKYETVPKYTP</sequence>
<gene>
    <name evidence="3" type="ORF">A1Q1_05223</name>
</gene>
<dbReference type="KEGG" id="tasa:A1Q1_05223"/>
<dbReference type="PANTHER" id="PTHR42109:SF2">
    <property type="entry name" value="INTEGRAL MEMBRANE PROTEIN"/>
    <property type="match status" value="1"/>
</dbReference>
<dbReference type="RefSeq" id="XP_014184173.1">
    <property type="nucleotide sequence ID" value="XM_014328698.1"/>
</dbReference>
<evidence type="ECO:0000313" key="4">
    <source>
        <dbReference type="Proteomes" id="UP000002748"/>
    </source>
</evidence>
<comment type="caution">
    <text evidence="3">The sequence shown here is derived from an EMBL/GenBank/DDBJ whole genome shotgun (WGS) entry which is preliminary data.</text>
</comment>
<feature type="compositionally biased region" description="Basic and acidic residues" evidence="1">
    <location>
        <begin position="322"/>
        <end position="336"/>
    </location>
</feature>
<dbReference type="HOGENOM" id="CLU_056040_0_0_1"/>
<organism evidence="3 4">
    <name type="scientific">Trichosporon asahii var. asahii (strain ATCC 90039 / CBS 2479 / JCM 2466 / KCTC 7840 / NBRC 103889/ NCYC 2677 / UAMH 7654)</name>
    <name type="common">Yeast</name>
    <dbReference type="NCBI Taxonomy" id="1186058"/>
    <lineage>
        <taxon>Eukaryota</taxon>
        <taxon>Fungi</taxon>
        <taxon>Dikarya</taxon>
        <taxon>Basidiomycota</taxon>
        <taxon>Agaricomycotina</taxon>
        <taxon>Tremellomycetes</taxon>
        <taxon>Trichosporonales</taxon>
        <taxon>Trichosporonaceae</taxon>
        <taxon>Trichosporon</taxon>
    </lineage>
</organism>
<keyword evidence="2" id="KW-0472">Membrane</keyword>
<name>J8TZT6_TRIAS</name>
<evidence type="ECO:0000256" key="1">
    <source>
        <dbReference type="SAM" id="MobiDB-lite"/>
    </source>
</evidence>
<proteinExistence type="predicted"/>
<dbReference type="GeneID" id="25988735"/>